<dbReference type="Gene3D" id="1.25.40.90">
    <property type="match status" value="1"/>
</dbReference>
<evidence type="ECO:0000256" key="2">
    <source>
        <dbReference type="ARBA" id="ARBA00022448"/>
    </source>
</evidence>
<proteinExistence type="predicted"/>
<evidence type="ECO:0000259" key="6">
    <source>
        <dbReference type="PROSITE" id="PS50909"/>
    </source>
</evidence>
<accession>A0A8E0V2N1</accession>
<dbReference type="CDD" id="cd21383">
    <property type="entry name" value="GAT_GGA_Tom1-like"/>
    <property type="match status" value="1"/>
</dbReference>
<dbReference type="GO" id="GO:0035091">
    <property type="term" value="F:phosphatidylinositol binding"/>
    <property type="evidence" value="ECO:0007669"/>
    <property type="project" value="InterPro"/>
</dbReference>
<evidence type="ECO:0000313" key="8">
    <source>
        <dbReference type="Proteomes" id="UP000036893"/>
    </source>
</evidence>
<feature type="region of interest" description="Disordered" evidence="4">
    <location>
        <begin position="304"/>
        <end position="427"/>
    </location>
</feature>
<evidence type="ECO:0000256" key="1">
    <source>
        <dbReference type="ARBA" id="ARBA00011446"/>
    </source>
</evidence>
<dbReference type="PROSITE" id="PS50179">
    <property type="entry name" value="VHS"/>
    <property type="match status" value="1"/>
</dbReference>
<dbReference type="InterPro" id="IPR004152">
    <property type="entry name" value="GAT_dom"/>
</dbReference>
<sequence length="427" mass="47225">MKRIFGSLSKRSSPSLNSPSEYPDDSPEGTILKAVKDFCESGGQQDNRQGNEFVHLPAIVESAESSPNAAREAAQRLRKYLSDPASTPSQIQYNAIMLMRILIDNPGHTFTRNIDAKFVATIKDLLRDGWDLNVQHFLRETLDAIESQRQWDEDLAPLMQMWKKEKSKLSRQNSRSTWRSSRSQQQQQQQQQQQAYPYMQNSARPASTLPPPDELAARVTEAKTSAKLLLQFVQSTPPTEFNGNELIKEFCTRCQTASRAIQNYIHSTNPAPDESTLQTLIETNDELSVALSKYQHAFLSARKATGNSGSQSPVSSNGATATGTNRPLPVLPVPQRQEQSPSPSVSSPPPLPAQQQQQSTATAAPLSAAPPTAAPVSSSAARYEYRSEDFQVQNPFADAYSTTNNSLGATENQQQARPYQHPTQHTL</sequence>
<dbReference type="GeneID" id="66995601"/>
<dbReference type="Pfam" id="PF03127">
    <property type="entry name" value="GAT"/>
    <property type="match status" value="1"/>
</dbReference>
<evidence type="ECO:0008006" key="9">
    <source>
        <dbReference type="Google" id="ProtNLM"/>
    </source>
</evidence>
<feature type="domain" description="VHS" evidence="5">
    <location>
        <begin position="59"/>
        <end position="162"/>
    </location>
</feature>
<organism evidence="7 8">
    <name type="scientific">Aspergillus udagawae</name>
    <dbReference type="NCBI Taxonomy" id="91492"/>
    <lineage>
        <taxon>Eukaryota</taxon>
        <taxon>Fungi</taxon>
        <taxon>Dikarya</taxon>
        <taxon>Ascomycota</taxon>
        <taxon>Pezizomycotina</taxon>
        <taxon>Eurotiomycetes</taxon>
        <taxon>Eurotiomycetidae</taxon>
        <taxon>Eurotiales</taxon>
        <taxon>Aspergillaceae</taxon>
        <taxon>Aspergillus</taxon>
        <taxon>Aspergillus subgen. Fumigati</taxon>
    </lineage>
</organism>
<dbReference type="EMBL" id="BBXM02000006">
    <property type="protein sequence ID" value="GIC91676.1"/>
    <property type="molecule type" value="Genomic_DNA"/>
</dbReference>
<dbReference type="RefSeq" id="XP_043148942.1">
    <property type="nucleotide sequence ID" value="XM_043293007.1"/>
</dbReference>
<dbReference type="InterPro" id="IPR002014">
    <property type="entry name" value="VHS_dom"/>
</dbReference>
<keyword evidence="2" id="KW-0813">Transport</keyword>
<feature type="region of interest" description="Disordered" evidence="4">
    <location>
        <begin position="164"/>
        <end position="212"/>
    </location>
</feature>
<dbReference type="AlphaFoldDB" id="A0A8E0V2N1"/>
<keyword evidence="3" id="KW-0653">Protein transport</keyword>
<feature type="compositionally biased region" description="Polar residues" evidence="4">
    <location>
        <begin position="390"/>
        <end position="427"/>
    </location>
</feature>
<dbReference type="PANTHER" id="PTHR47789">
    <property type="entry name" value="LAS SEVENTEEN-BINDING PROTEIN 5"/>
    <property type="match status" value="1"/>
</dbReference>
<feature type="compositionally biased region" description="Polar residues" evidence="4">
    <location>
        <begin position="305"/>
        <end position="325"/>
    </location>
</feature>
<dbReference type="InterPro" id="IPR038425">
    <property type="entry name" value="GAT_sf"/>
</dbReference>
<reference evidence="7" key="1">
    <citation type="journal article" date="2015" name="Genome Announc.">
        <title>Draft Genome Sequence of the Pathogenic Filamentous Fungus Aspergillus udagawae Strain IFM 46973T.</title>
        <authorList>
            <person name="Kusuya Y."/>
            <person name="Takahashi-Nakaguchi A."/>
            <person name="Takahashi H."/>
            <person name="Yaguchi T."/>
        </authorList>
    </citation>
    <scope>NUCLEOTIDE SEQUENCE</scope>
    <source>
        <strain evidence="7">IFM 46973</strain>
    </source>
</reference>
<dbReference type="SUPFAM" id="SSF89009">
    <property type="entry name" value="GAT-like domain"/>
    <property type="match status" value="1"/>
</dbReference>
<dbReference type="GO" id="GO:0051666">
    <property type="term" value="P:actin cortical patch localization"/>
    <property type="evidence" value="ECO:0007669"/>
    <property type="project" value="TreeGrafter"/>
</dbReference>
<dbReference type="PROSITE" id="PS50909">
    <property type="entry name" value="GAT"/>
    <property type="match status" value="1"/>
</dbReference>
<feature type="compositionally biased region" description="Low complexity" evidence="4">
    <location>
        <begin position="170"/>
        <end position="194"/>
    </location>
</feature>
<dbReference type="GO" id="GO:0015031">
    <property type="term" value="P:protein transport"/>
    <property type="evidence" value="ECO:0007669"/>
    <property type="project" value="UniProtKB-KW"/>
</dbReference>
<dbReference type="Proteomes" id="UP000036893">
    <property type="component" value="Unassembled WGS sequence"/>
</dbReference>
<evidence type="ECO:0000256" key="3">
    <source>
        <dbReference type="ARBA" id="ARBA00022927"/>
    </source>
</evidence>
<dbReference type="GO" id="GO:0030479">
    <property type="term" value="C:actin cortical patch"/>
    <property type="evidence" value="ECO:0007669"/>
    <property type="project" value="TreeGrafter"/>
</dbReference>
<dbReference type="SUPFAM" id="SSF48464">
    <property type="entry name" value="ENTH/VHS domain"/>
    <property type="match status" value="1"/>
</dbReference>
<evidence type="ECO:0000259" key="5">
    <source>
        <dbReference type="PROSITE" id="PS50179"/>
    </source>
</evidence>
<evidence type="ECO:0000256" key="4">
    <source>
        <dbReference type="SAM" id="MobiDB-lite"/>
    </source>
</evidence>
<feature type="compositionally biased region" description="Low complexity" evidence="4">
    <location>
        <begin position="7"/>
        <end position="20"/>
    </location>
</feature>
<dbReference type="InterPro" id="IPR008942">
    <property type="entry name" value="ENTH_VHS"/>
</dbReference>
<feature type="region of interest" description="Disordered" evidence="4">
    <location>
        <begin position="1"/>
        <end position="29"/>
    </location>
</feature>
<name>A0A8E0V2N1_9EURO</name>
<dbReference type="Gene3D" id="1.20.58.160">
    <property type="match status" value="1"/>
</dbReference>
<evidence type="ECO:0000313" key="7">
    <source>
        <dbReference type="EMBL" id="GIC91676.1"/>
    </source>
</evidence>
<dbReference type="PANTHER" id="PTHR47789:SF2">
    <property type="entry name" value="VHS DOMAIN-CONTAINING PROTEIN"/>
    <property type="match status" value="1"/>
</dbReference>
<dbReference type="GO" id="GO:0006897">
    <property type="term" value="P:endocytosis"/>
    <property type="evidence" value="ECO:0007669"/>
    <property type="project" value="InterPro"/>
</dbReference>
<protein>
    <recommendedName>
        <fullName evidence="9">GAT domain-containing protein</fullName>
    </recommendedName>
</protein>
<dbReference type="InterPro" id="IPR045007">
    <property type="entry name" value="LSB5"/>
</dbReference>
<gene>
    <name evidence="7" type="ORF">Aud_008124</name>
</gene>
<comment type="caution">
    <text evidence="7">The sequence shown here is derived from an EMBL/GenBank/DDBJ whole genome shotgun (WGS) entry which is preliminary data.</text>
</comment>
<dbReference type="GO" id="GO:0043130">
    <property type="term" value="F:ubiquitin binding"/>
    <property type="evidence" value="ECO:0007669"/>
    <property type="project" value="InterPro"/>
</dbReference>
<feature type="domain" description="GAT" evidence="6">
    <location>
        <begin position="210"/>
        <end position="299"/>
    </location>
</feature>
<dbReference type="GO" id="GO:0007015">
    <property type="term" value="P:actin filament organization"/>
    <property type="evidence" value="ECO:0007669"/>
    <property type="project" value="InterPro"/>
</dbReference>
<comment type="subunit">
    <text evidence="1">Component of the ESCRT-0 complex composed of HSE1 and VPS27.</text>
</comment>
<dbReference type="GO" id="GO:0007034">
    <property type="term" value="P:vacuolar transport"/>
    <property type="evidence" value="ECO:0007669"/>
    <property type="project" value="UniProtKB-ARBA"/>
</dbReference>
<feature type="compositionally biased region" description="Low complexity" evidence="4">
    <location>
        <begin position="353"/>
        <end position="381"/>
    </location>
</feature>
<reference evidence="7" key="2">
    <citation type="submission" date="2021-01" db="EMBL/GenBank/DDBJ databases">
        <title>Pan-genome distribution and transcriptional activeness of fungal secondary metabolism genes in Aspergillus section Fumigati.</title>
        <authorList>
            <person name="Takahashi H."/>
            <person name="Umemura M."/>
            <person name="Ninomiya A."/>
            <person name="Kusuya Y."/>
            <person name="Urayama S."/>
            <person name="Shimizu M."/>
            <person name="Watanabe A."/>
            <person name="Kamei K."/>
            <person name="Yaguchi T."/>
            <person name="Hagiwara D."/>
        </authorList>
    </citation>
    <scope>NUCLEOTIDE SEQUENCE</scope>
    <source>
        <strain evidence="7">IFM 46973</strain>
    </source>
</reference>